<feature type="domain" description="KIB1-4 beta-propeller" evidence="2">
    <location>
        <begin position="67"/>
        <end position="320"/>
    </location>
</feature>
<evidence type="ECO:0000259" key="2">
    <source>
        <dbReference type="Pfam" id="PF03478"/>
    </source>
</evidence>
<feature type="region of interest" description="Disordered" evidence="1">
    <location>
        <begin position="15"/>
        <end position="40"/>
    </location>
</feature>
<gene>
    <name evidence="3" type="ORF">BRADI_2g61275v3</name>
</gene>
<name>A0A2K2DH64_BRADI</name>
<dbReference type="InterPro" id="IPR005174">
    <property type="entry name" value="KIB1-4_b-propeller"/>
</dbReference>
<proteinExistence type="predicted"/>
<dbReference type="EMBL" id="CM000881">
    <property type="protein sequence ID" value="PNT73622.1"/>
    <property type="molecule type" value="Genomic_DNA"/>
</dbReference>
<reference evidence="3 4" key="1">
    <citation type="journal article" date="2010" name="Nature">
        <title>Genome sequencing and analysis of the model grass Brachypodium distachyon.</title>
        <authorList>
            <consortium name="International Brachypodium Initiative"/>
        </authorList>
    </citation>
    <scope>NUCLEOTIDE SEQUENCE [LARGE SCALE GENOMIC DNA]</scope>
    <source>
        <strain evidence="3 4">Bd21</strain>
    </source>
</reference>
<reference evidence="3" key="2">
    <citation type="submission" date="2017-06" db="EMBL/GenBank/DDBJ databases">
        <title>WGS assembly of Brachypodium distachyon.</title>
        <authorList>
            <consortium name="The International Brachypodium Initiative"/>
            <person name="Lucas S."/>
            <person name="Harmon-Smith M."/>
            <person name="Lail K."/>
            <person name="Tice H."/>
            <person name="Grimwood J."/>
            <person name="Bruce D."/>
            <person name="Barry K."/>
            <person name="Shu S."/>
            <person name="Lindquist E."/>
            <person name="Wang M."/>
            <person name="Pitluck S."/>
            <person name="Vogel J.P."/>
            <person name="Garvin D.F."/>
            <person name="Mockler T.C."/>
            <person name="Schmutz J."/>
            <person name="Rokhsar D."/>
            <person name="Bevan M.W."/>
        </authorList>
    </citation>
    <scope>NUCLEOTIDE SEQUENCE</scope>
    <source>
        <strain evidence="3">Bd21</strain>
    </source>
</reference>
<feature type="compositionally biased region" description="Basic and acidic residues" evidence="1">
    <location>
        <begin position="24"/>
        <end position="40"/>
    </location>
</feature>
<dbReference type="InParanoid" id="A0A2K2DH64"/>
<dbReference type="OrthoDB" id="600273at2759"/>
<accession>A0A2K2DH64</accession>
<dbReference type="FunCoup" id="A0A2K2DH64">
    <property type="interactions" value="816"/>
</dbReference>
<sequence>MAFAEALAPLRAPQPHRRLLPGHHWRDATDDPKSTPDPRFRPRHWVTVDRVFCTGTCLFVNTATGRFVHKELPVLCNYYVTGTTTDGLLVLKAKTSPHAVCVLNPFTGYLIPFRVTLPDEMTLEVASLSSGSSPSLALLCNRSLVAYIDDPDSLFRSLPRKVYKADPCSECFAMYEDSHACPLTRLADRGIYANGNIAVAQMVFSLARYFNADPVEMSDEKDTLLSEDEAAWNFLIGEDNRFFIQESAGEVLIIIKLKDGMEVFKVDTGRYIVKHLENIGNRAIFLGDYKCMVVAADKFPSVCANCIYYVKRPDFSNDIIKYHLVSGRAEIISKGRSVASGPSTIIELLLYKSVVFHSL</sequence>
<evidence type="ECO:0000256" key="1">
    <source>
        <dbReference type="SAM" id="MobiDB-lite"/>
    </source>
</evidence>
<dbReference type="PANTHER" id="PTHR33165">
    <property type="entry name" value="F-BOX DOMAIN CONTAINING PROTEIN-LIKE-RELATED"/>
    <property type="match status" value="1"/>
</dbReference>
<protein>
    <recommendedName>
        <fullName evidence="2">KIB1-4 beta-propeller domain-containing protein</fullName>
    </recommendedName>
</protein>
<reference evidence="4" key="3">
    <citation type="submission" date="2018-08" db="UniProtKB">
        <authorList>
            <consortium name="EnsemblPlants"/>
        </authorList>
    </citation>
    <scope>IDENTIFICATION</scope>
    <source>
        <strain evidence="4">cv. Bd21</strain>
    </source>
</reference>
<keyword evidence="5" id="KW-1185">Reference proteome</keyword>
<evidence type="ECO:0000313" key="5">
    <source>
        <dbReference type="Proteomes" id="UP000008810"/>
    </source>
</evidence>
<dbReference type="Gramene" id="PNT73622">
    <property type="protein sequence ID" value="PNT73622"/>
    <property type="gene ID" value="BRADI_2g61275v3"/>
</dbReference>
<organism evidence="3">
    <name type="scientific">Brachypodium distachyon</name>
    <name type="common">Purple false brome</name>
    <name type="synonym">Trachynia distachya</name>
    <dbReference type="NCBI Taxonomy" id="15368"/>
    <lineage>
        <taxon>Eukaryota</taxon>
        <taxon>Viridiplantae</taxon>
        <taxon>Streptophyta</taxon>
        <taxon>Embryophyta</taxon>
        <taxon>Tracheophyta</taxon>
        <taxon>Spermatophyta</taxon>
        <taxon>Magnoliopsida</taxon>
        <taxon>Liliopsida</taxon>
        <taxon>Poales</taxon>
        <taxon>Poaceae</taxon>
        <taxon>BOP clade</taxon>
        <taxon>Pooideae</taxon>
        <taxon>Stipodae</taxon>
        <taxon>Brachypodieae</taxon>
        <taxon>Brachypodium</taxon>
    </lineage>
</organism>
<evidence type="ECO:0000313" key="4">
    <source>
        <dbReference type="EnsemblPlants" id="PNT73622"/>
    </source>
</evidence>
<dbReference type="EnsemblPlants" id="PNT73622">
    <property type="protein sequence ID" value="PNT73622"/>
    <property type="gene ID" value="BRADI_2g61275v3"/>
</dbReference>
<dbReference type="PANTHER" id="PTHR33165:SF84">
    <property type="entry name" value="DUF295 DOMAIN-CONTAINING PROTEIN"/>
    <property type="match status" value="1"/>
</dbReference>
<dbReference type="Proteomes" id="UP000008810">
    <property type="component" value="Chromosome 2"/>
</dbReference>
<dbReference type="AlphaFoldDB" id="A0A2K2DH64"/>
<evidence type="ECO:0000313" key="3">
    <source>
        <dbReference type="EMBL" id="PNT73622.1"/>
    </source>
</evidence>
<dbReference type="Pfam" id="PF03478">
    <property type="entry name" value="Beta-prop_KIB1-4"/>
    <property type="match status" value="1"/>
</dbReference>